<evidence type="ECO:0000313" key="2">
    <source>
        <dbReference type="Proteomes" id="UP001056120"/>
    </source>
</evidence>
<evidence type="ECO:0000313" key="1">
    <source>
        <dbReference type="EMBL" id="KAI3808915.1"/>
    </source>
</evidence>
<name>A0ACB9IN44_9ASTR</name>
<dbReference type="Proteomes" id="UP001056120">
    <property type="component" value="Linkage Group LG08"/>
</dbReference>
<gene>
    <name evidence="1" type="ORF">L1987_24878</name>
</gene>
<reference evidence="2" key="1">
    <citation type="journal article" date="2022" name="Mol. Ecol. Resour.">
        <title>The genomes of chicory, endive, great burdock and yacon provide insights into Asteraceae palaeo-polyploidization history and plant inulin production.</title>
        <authorList>
            <person name="Fan W."/>
            <person name="Wang S."/>
            <person name="Wang H."/>
            <person name="Wang A."/>
            <person name="Jiang F."/>
            <person name="Liu H."/>
            <person name="Zhao H."/>
            <person name="Xu D."/>
            <person name="Zhang Y."/>
        </authorList>
    </citation>
    <scope>NUCLEOTIDE SEQUENCE [LARGE SCALE GENOMIC DNA]</scope>
    <source>
        <strain evidence="2">cv. Yunnan</strain>
    </source>
</reference>
<comment type="caution">
    <text evidence="1">The sequence shown here is derived from an EMBL/GenBank/DDBJ whole genome shotgun (WGS) entry which is preliminary data.</text>
</comment>
<proteinExistence type="predicted"/>
<accession>A0ACB9IN44</accession>
<keyword evidence="2" id="KW-1185">Reference proteome</keyword>
<sequence length="205" mass="21975">MTDVYNKEGLGMQQHHYQQHRSEPRAHQVVKAATAATVGGSLLVLSGLILAGTVIALTLATPLLVIFSPVLVPAVITVFLLATGFLTSGGFGVAAATVLTWMYRYMTGEHPTGADSLDEATHKLGSKARDIRDRMSEHGGRGGHYATGGVHHTTGVALAIIRPFTITDNEDTDSFDFVPHSPDTFRSTVIFKGSDPDRQISRIHA</sequence>
<protein>
    <submittedName>
        <fullName evidence="1">Uncharacterized protein</fullName>
    </submittedName>
</protein>
<reference evidence="1 2" key="2">
    <citation type="journal article" date="2022" name="Mol. Ecol. Resour.">
        <title>The genomes of chicory, endive, great burdock and yacon provide insights into Asteraceae paleo-polyploidization history and plant inulin production.</title>
        <authorList>
            <person name="Fan W."/>
            <person name="Wang S."/>
            <person name="Wang H."/>
            <person name="Wang A."/>
            <person name="Jiang F."/>
            <person name="Liu H."/>
            <person name="Zhao H."/>
            <person name="Xu D."/>
            <person name="Zhang Y."/>
        </authorList>
    </citation>
    <scope>NUCLEOTIDE SEQUENCE [LARGE SCALE GENOMIC DNA]</scope>
    <source>
        <strain evidence="2">cv. Yunnan</strain>
        <tissue evidence="1">Leaves</tissue>
    </source>
</reference>
<dbReference type="EMBL" id="CM042025">
    <property type="protein sequence ID" value="KAI3808915.1"/>
    <property type="molecule type" value="Genomic_DNA"/>
</dbReference>
<organism evidence="1 2">
    <name type="scientific">Smallanthus sonchifolius</name>
    <dbReference type="NCBI Taxonomy" id="185202"/>
    <lineage>
        <taxon>Eukaryota</taxon>
        <taxon>Viridiplantae</taxon>
        <taxon>Streptophyta</taxon>
        <taxon>Embryophyta</taxon>
        <taxon>Tracheophyta</taxon>
        <taxon>Spermatophyta</taxon>
        <taxon>Magnoliopsida</taxon>
        <taxon>eudicotyledons</taxon>
        <taxon>Gunneridae</taxon>
        <taxon>Pentapetalae</taxon>
        <taxon>asterids</taxon>
        <taxon>campanulids</taxon>
        <taxon>Asterales</taxon>
        <taxon>Asteraceae</taxon>
        <taxon>Asteroideae</taxon>
        <taxon>Heliantheae alliance</taxon>
        <taxon>Millerieae</taxon>
        <taxon>Smallanthus</taxon>
    </lineage>
</organism>